<keyword evidence="1" id="KW-0472">Membrane</keyword>
<evidence type="ECO:0000313" key="3">
    <source>
        <dbReference type="Proteomes" id="UP000722989"/>
    </source>
</evidence>
<dbReference type="EMBL" id="JAATVY010000012">
    <property type="protein sequence ID" value="NJC71480.1"/>
    <property type="molecule type" value="Genomic_DNA"/>
</dbReference>
<dbReference type="RefSeq" id="WP_167926386.1">
    <property type="nucleotide sequence ID" value="NZ_JAATVY010000012.1"/>
</dbReference>
<feature type="transmembrane region" description="Helical" evidence="1">
    <location>
        <begin position="46"/>
        <end position="64"/>
    </location>
</feature>
<keyword evidence="1" id="KW-0812">Transmembrane</keyword>
<organism evidence="2 3">
    <name type="scientific">Planosporangium thailandense</name>
    <dbReference type="NCBI Taxonomy" id="765197"/>
    <lineage>
        <taxon>Bacteria</taxon>
        <taxon>Bacillati</taxon>
        <taxon>Actinomycetota</taxon>
        <taxon>Actinomycetes</taxon>
        <taxon>Micromonosporales</taxon>
        <taxon>Micromonosporaceae</taxon>
        <taxon>Planosporangium</taxon>
    </lineage>
</organism>
<name>A0ABX0Y220_9ACTN</name>
<evidence type="ECO:0000313" key="2">
    <source>
        <dbReference type="EMBL" id="NJC71480.1"/>
    </source>
</evidence>
<gene>
    <name evidence="2" type="ORF">HC031_17400</name>
</gene>
<feature type="transmembrane region" description="Helical" evidence="1">
    <location>
        <begin position="12"/>
        <end position="34"/>
    </location>
</feature>
<proteinExistence type="predicted"/>
<keyword evidence="1" id="KW-1133">Transmembrane helix</keyword>
<sequence length="65" mass="7175">MSGGEDDVNFLTLLPMAVVMVAGPQFVSAVFLAPVQSRLRDWMNRYSWVINEVVILFFAVVTVAG</sequence>
<reference evidence="2 3" key="1">
    <citation type="submission" date="2020-03" db="EMBL/GenBank/DDBJ databases">
        <title>WGS of the type strain of Planosporangium spp.</title>
        <authorList>
            <person name="Thawai C."/>
        </authorList>
    </citation>
    <scope>NUCLEOTIDE SEQUENCE [LARGE SCALE GENOMIC DNA]</scope>
    <source>
        <strain evidence="2 3">TBRC 5610</strain>
    </source>
</reference>
<accession>A0ABX0Y220</accession>
<evidence type="ECO:0000256" key="1">
    <source>
        <dbReference type="SAM" id="Phobius"/>
    </source>
</evidence>
<keyword evidence="3" id="KW-1185">Reference proteome</keyword>
<comment type="caution">
    <text evidence="2">The sequence shown here is derived from an EMBL/GenBank/DDBJ whole genome shotgun (WGS) entry which is preliminary data.</text>
</comment>
<dbReference type="Proteomes" id="UP000722989">
    <property type="component" value="Unassembled WGS sequence"/>
</dbReference>
<protein>
    <submittedName>
        <fullName evidence="2">Uncharacterized protein</fullName>
    </submittedName>
</protein>